<reference evidence="2" key="1">
    <citation type="submission" date="2010-12" db="EMBL/GenBank/DDBJ databases">
        <title>Complete sequence of Desulfovibrio aespoeensis Aspo-2.</title>
        <authorList>
            <consortium name="US DOE Joint Genome Institute"/>
            <person name="Lucas S."/>
            <person name="Copeland A."/>
            <person name="Lapidus A."/>
            <person name="Cheng J.-F."/>
            <person name="Goodwin L."/>
            <person name="Pitluck S."/>
            <person name="Chertkov O."/>
            <person name="Misra M."/>
            <person name="Detter J.C."/>
            <person name="Han C."/>
            <person name="Tapia R."/>
            <person name="Land M."/>
            <person name="Hauser L."/>
            <person name="Kyrpides N."/>
            <person name="Ivanova N."/>
            <person name="Ovchinnikova G."/>
            <person name="Pedersen K."/>
            <person name="Jagevall S."/>
            <person name="Hazen T."/>
            <person name="Woyke T."/>
        </authorList>
    </citation>
    <scope>NUCLEOTIDE SEQUENCE [LARGE SCALE GENOMIC DNA]</scope>
    <source>
        <strain evidence="2">ATCC 700646 / DSM 10631 / Aspo-2</strain>
    </source>
</reference>
<dbReference type="eggNOG" id="COG0358">
    <property type="taxonomic scope" value="Bacteria"/>
</dbReference>
<keyword evidence="2" id="KW-1185">Reference proteome</keyword>
<reference evidence="1 2" key="2">
    <citation type="journal article" date="2014" name="Genome Announc.">
        <title>Complete Genome Sequence of the Subsurface, Mesophilic Sulfate-Reducing Bacterium Desulfovibrio aespoeensis Aspo-2.</title>
        <authorList>
            <person name="Pedersen K."/>
            <person name="Bengtsson A."/>
            <person name="Edlund J."/>
            <person name="Rabe L."/>
            <person name="Hazen T."/>
            <person name="Chakraborty R."/>
            <person name="Goodwin L."/>
            <person name="Shapiro N."/>
        </authorList>
    </citation>
    <scope>NUCLEOTIDE SEQUENCE [LARGE SCALE GENOMIC DNA]</scope>
    <source>
        <strain evidence="2">ATCC 700646 / DSM 10631 / Aspo-2</strain>
    </source>
</reference>
<dbReference type="KEGG" id="das:Daes_0426"/>
<dbReference type="CDD" id="cd01029">
    <property type="entry name" value="TOPRIM_primases"/>
    <property type="match status" value="1"/>
</dbReference>
<dbReference type="SUPFAM" id="SSF56731">
    <property type="entry name" value="DNA primase core"/>
    <property type="match status" value="1"/>
</dbReference>
<dbReference type="Proteomes" id="UP000002191">
    <property type="component" value="Chromosome"/>
</dbReference>
<dbReference type="STRING" id="643562.Daes_0426"/>
<evidence type="ECO:0008006" key="3">
    <source>
        <dbReference type="Google" id="ProtNLM"/>
    </source>
</evidence>
<dbReference type="EMBL" id="CP002431">
    <property type="protein sequence ID" value="ADU61450.1"/>
    <property type="molecule type" value="Genomic_DNA"/>
</dbReference>
<name>E6VX44_PSEA9</name>
<evidence type="ECO:0000313" key="1">
    <source>
        <dbReference type="EMBL" id="ADU61450.1"/>
    </source>
</evidence>
<organism evidence="1 2">
    <name type="scientific">Pseudodesulfovibrio aespoeensis (strain ATCC 700646 / DSM 10631 / Aspo-2)</name>
    <name type="common">Desulfovibrio aespoeensis</name>
    <dbReference type="NCBI Taxonomy" id="643562"/>
    <lineage>
        <taxon>Bacteria</taxon>
        <taxon>Pseudomonadati</taxon>
        <taxon>Thermodesulfobacteriota</taxon>
        <taxon>Desulfovibrionia</taxon>
        <taxon>Desulfovibrionales</taxon>
        <taxon>Desulfovibrionaceae</taxon>
    </lineage>
</organism>
<accession>E6VX44</accession>
<protein>
    <recommendedName>
        <fullName evidence="3">Toprim domain-containing protein</fullName>
    </recommendedName>
</protein>
<dbReference type="RefSeq" id="WP_013513387.1">
    <property type="nucleotide sequence ID" value="NC_014844.1"/>
</dbReference>
<proteinExistence type="predicted"/>
<dbReference type="AlphaFoldDB" id="E6VX44"/>
<dbReference type="Pfam" id="PF13155">
    <property type="entry name" value="Toprim_2"/>
    <property type="match status" value="1"/>
</dbReference>
<dbReference type="OrthoDB" id="5618772at2"/>
<dbReference type="HOGENOM" id="CLU_320479_0_0_7"/>
<sequence length="893" mass="102517">MTSFRQDIGAEDVVRVLLNDTTYEFKREGGFLRKGVCPSCGKRELFVGTDHPWVVQCGRLNKCGWSSSTRELLPDLFAEFSKRYPPTEQDRNATASAYLGMDRGFDLSKIRGWYEQGAHQFPRSNDFAPTVRFYLDREAGVYWERFIDIRPKDGRKAHFQGSYRGMAWTPPNFELQDGDRCFLVEGCFHAIALAHIDIKAAACLSCVNYPAKLIETNKGKGVTWVIALDGDPAGRRDARKHAAALQQAGEKYEVLILPDNGMDWDDYYRAGKLTKAFIQQRLYHGKLFMAESVEEKAYHYYIHTHYRTFILDFRSALYSVEINTTSLRNDLTPGKKDDQEQEPDPIALETRQGWDVFIRHVNVDQISNIYPRFLYMERDEIMEEQRYVFQVNYSNGNPADIIGLEGTNITSPDAFHKSLLNKSRGGTFDGDPRQLKFLRDGWLNSKMLTVTSIPFVGYDRDSKAYVYQQAAYFNGREITLNRDGYFQVGKTGIKTSLNGVSITTDGDFSPDWLDNFHRAFHWQGLALLAFWLGSLFAQQIRAIHKSWPFCEFTGEPGAGKSTVLEFLWKLIGRDDYEGFDVMKATTAGRRRAFNQVSNMPVVIIESDRDNGDKDAKAKQFDFDLCKPFFNGRGTGTLGVARRNNDVEESLFQAALVISQNAEVDGSEALLQRIVHFHVDKRHHGPDSREVARWFERQTSSTVGGFLRTALRNERRILQVYEEAFHKYEALFARSEKIRNERIVKNHAQVAAFGDALGVIFPAMTAERQDKLAAYILARAETREQRLAHDHPIVEQFWESYHYLNSQHDTKVDGFLNHANDDGILAINLQQYREMCQKHGQELPDLKLLKKLLPQGKRHKFVEAGRNVSSRHMTRTDAMGREVPRAIRCWIFQK</sequence>
<dbReference type="InterPro" id="IPR034154">
    <property type="entry name" value="TOPRIM_DnaG/twinkle"/>
</dbReference>
<gene>
    <name evidence="1" type="ordered locus">Daes_0426</name>
</gene>
<dbReference type="Gene3D" id="3.40.1360.10">
    <property type="match status" value="1"/>
</dbReference>
<evidence type="ECO:0000313" key="2">
    <source>
        <dbReference type="Proteomes" id="UP000002191"/>
    </source>
</evidence>